<organism evidence="5 6">
    <name type="scientific">Rhodoferax ferrireducens</name>
    <dbReference type="NCBI Taxonomy" id="192843"/>
    <lineage>
        <taxon>Bacteria</taxon>
        <taxon>Pseudomonadati</taxon>
        <taxon>Pseudomonadota</taxon>
        <taxon>Betaproteobacteria</taxon>
        <taxon>Burkholderiales</taxon>
        <taxon>Comamonadaceae</taxon>
        <taxon>Rhodoferax</taxon>
    </lineage>
</organism>
<evidence type="ECO:0000313" key="6">
    <source>
        <dbReference type="Proteomes" id="UP000192505"/>
    </source>
</evidence>
<dbReference type="InterPro" id="IPR006059">
    <property type="entry name" value="SBP"/>
</dbReference>
<keyword evidence="4" id="KW-0574">Periplasm</keyword>
<dbReference type="GO" id="GO:0019808">
    <property type="term" value="F:polyamine binding"/>
    <property type="evidence" value="ECO:0007669"/>
    <property type="project" value="InterPro"/>
</dbReference>
<keyword evidence="2" id="KW-0813">Transport</keyword>
<reference evidence="5 6" key="1">
    <citation type="submission" date="2017-01" db="EMBL/GenBank/DDBJ databases">
        <title>Novel large sulfur bacteria in the metagenomes of groundwater-fed chemosynthetic microbial mats in the Lake Huron basin.</title>
        <authorList>
            <person name="Sharrar A.M."/>
            <person name="Flood B.E."/>
            <person name="Bailey J.V."/>
            <person name="Jones D.S."/>
            <person name="Biddanda B."/>
            <person name="Ruberg S.A."/>
            <person name="Marcus D.N."/>
            <person name="Dick G.J."/>
        </authorList>
    </citation>
    <scope>NUCLEOTIDE SEQUENCE [LARGE SCALE GENOMIC DNA]</scope>
    <source>
        <strain evidence="5">A7</strain>
    </source>
</reference>
<keyword evidence="3" id="KW-0732">Signal</keyword>
<protein>
    <submittedName>
        <fullName evidence="5">Spermidine/putrescine ABC transporter substrate-binding protein</fullName>
    </submittedName>
</protein>
<gene>
    <name evidence="5" type="ORF">BWK72_00810</name>
</gene>
<dbReference type="PRINTS" id="PR00909">
    <property type="entry name" value="SPERMDNBNDNG"/>
</dbReference>
<evidence type="ECO:0000256" key="2">
    <source>
        <dbReference type="ARBA" id="ARBA00022448"/>
    </source>
</evidence>
<dbReference type="AlphaFoldDB" id="A0A1W9KYK6"/>
<evidence type="ECO:0000256" key="3">
    <source>
        <dbReference type="ARBA" id="ARBA00022729"/>
    </source>
</evidence>
<dbReference type="InterPro" id="IPR001188">
    <property type="entry name" value="Sperm_putr-bd"/>
</dbReference>
<accession>A0A1W9KYK6</accession>
<proteinExistence type="predicted"/>
<dbReference type="EMBL" id="MTEI01000001">
    <property type="protein sequence ID" value="OQW89822.1"/>
    <property type="molecule type" value="Genomic_DNA"/>
</dbReference>
<dbReference type="Proteomes" id="UP000192505">
    <property type="component" value="Unassembled WGS sequence"/>
</dbReference>
<comment type="caution">
    <text evidence="5">The sequence shown here is derived from an EMBL/GenBank/DDBJ whole genome shotgun (WGS) entry which is preliminary data.</text>
</comment>
<name>A0A1W9KYK6_9BURK</name>
<evidence type="ECO:0000256" key="4">
    <source>
        <dbReference type="ARBA" id="ARBA00022764"/>
    </source>
</evidence>
<dbReference type="GO" id="GO:0015846">
    <property type="term" value="P:polyamine transport"/>
    <property type="evidence" value="ECO:0007669"/>
    <property type="project" value="InterPro"/>
</dbReference>
<evidence type="ECO:0000256" key="1">
    <source>
        <dbReference type="ARBA" id="ARBA00004418"/>
    </source>
</evidence>
<dbReference type="Pfam" id="PF13416">
    <property type="entry name" value="SBP_bac_8"/>
    <property type="match status" value="1"/>
</dbReference>
<dbReference type="SUPFAM" id="SSF53850">
    <property type="entry name" value="Periplasmic binding protein-like II"/>
    <property type="match status" value="1"/>
</dbReference>
<evidence type="ECO:0000313" key="5">
    <source>
        <dbReference type="EMBL" id="OQW89822.1"/>
    </source>
</evidence>
<dbReference type="PANTHER" id="PTHR30222:SF17">
    <property type="entry name" value="SPERMIDINE_PUTRESCINE-BINDING PERIPLASMIC PROTEIN"/>
    <property type="match status" value="1"/>
</dbReference>
<sequence length="352" mass="39507">MVIRAIAFQRFEWFGLLLLAVLLPVFAHADTLRVLSWPGYADADLVKTFEARTGSQVSVTYIDSDEALWERINRNQGQDFDVFAVNTAELQRYIRAALVGPIDTAKVPNTAKQLPRFRQLDRISGLVQQGQVFGVPYTYAEMGLIYDRQQIKAPPSSVTALWDPQYRGKVLLYNGSSHNFTLAAQSLGNNRPFQLTASQWPAAVDRLIALRRNALGFYTQPQESVNLFQQKRAALMLANYGSQQLQLLKAAGVDAGYVIPKEGALAWLDTWAITRLSKNTALAHTWVNYLLGPAPSQALVERQGLANTLAEPPYLQPKDRIVWLEPVEDSDRRQQLWERILSGDRASRVLAP</sequence>
<dbReference type="GO" id="GO:0042597">
    <property type="term" value="C:periplasmic space"/>
    <property type="evidence" value="ECO:0007669"/>
    <property type="project" value="UniProtKB-SubCell"/>
</dbReference>
<dbReference type="Gene3D" id="3.40.190.10">
    <property type="entry name" value="Periplasmic binding protein-like II"/>
    <property type="match status" value="2"/>
</dbReference>
<comment type="subcellular location">
    <subcellularLocation>
        <location evidence="1">Periplasm</location>
    </subcellularLocation>
</comment>
<dbReference type="PANTHER" id="PTHR30222">
    <property type="entry name" value="SPERMIDINE/PUTRESCINE-BINDING PERIPLASMIC PROTEIN"/>
    <property type="match status" value="1"/>
</dbReference>